<evidence type="ECO:0000313" key="4">
    <source>
        <dbReference type="Proteomes" id="UP000694548"/>
    </source>
</evidence>
<reference evidence="3" key="1">
    <citation type="submission" date="2014-08" db="EMBL/GenBank/DDBJ databases">
        <authorList>
            <person name="Senf B."/>
            <person name="Petzold A."/>
            <person name="Downie B.R."/>
            <person name="Koch P."/>
            <person name="Platzer M."/>
        </authorList>
    </citation>
    <scope>NUCLEOTIDE SEQUENCE [LARGE SCALE GENOMIC DNA]</scope>
    <source>
        <strain evidence="3">GRZ</strain>
    </source>
</reference>
<sequence>MSVAPATWREEDEEFRVGEVKGALKPKPRFSYHEIKTLLDAVKRNRFILLRKFNQGVSAESKKQTWAEITDQVNGLGENYREVRQIMKKWTDLKCDGKRRIVALRGPNGMKFRKKKLGPVEKMVHKILMMSPSRDGNSDPDLSQDEDFSNSFWKEKELGDPLQSSSDFDLAEDGEQTMDFGENDDSMFSSFPPSAPPPSTSHDLLPSNSLLRIRPIYTYSRTNQNQNQNSAKLSPGPSSTAAPPSSQSLTGSTVTPSSLPPPPSSLPPPPSPLPPPPSSATTNGLISLPAASSNSIPPPPSTRAPSAPPPSSSSNPTDPLPLGSSQRRSQEQVAQLSSQSLQQQRASRMLLTSVSQSLETLAQSVQQLVESQQEFVQESLLLQRETVDILRDFSSTALRMLRDKTTTGPPQTCPPPPPPPLHHLPTPRF</sequence>
<accession>A0A8C6NXH7</accession>
<evidence type="ECO:0000259" key="2">
    <source>
        <dbReference type="Pfam" id="PF13873"/>
    </source>
</evidence>
<protein>
    <submittedName>
        <fullName evidence="3">Myb-related transcription factor, partner of profilin-like</fullName>
    </submittedName>
</protein>
<feature type="compositionally biased region" description="Acidic residues" evidence="1">
    <location>
        <begin position="176"/>
        <end position="185"/>
    </location>
</feature>
<dbReference type="PANTHER" id="PTHR23098">
    <property type="entry name" value="AGAP001331-PA-RELATED"/>
    <property type="match status" value="1"/>
</dbReference>
<organism evidence="3 4">
    <name type="scientific">Nothobranchius furzeri</name>
    <name type="common">Turquoise killifish</name>
    <dbReference type="NCBI Taxonomy" id="105023"/>
    <lineage>
        <taxon>Eukaryota</taxon>
        <taxon>Metazoa</taxon>
        <taxon>Chordata</taxon>
        <taxon>Craniata</taxon>
        <taxon>Vertebrata</taxon>
        <taxon>Euteleostomi</taxon>
        <taxon>Actinopterygii</taxon>
        <taxon>Neopterygii</taxon>
        <taxon>Teleostei</taxon>
        <taxon>Neoteleostei</taxon>
        <taxon>Acanthomorphata</taxon>
        <taxon>Ovalentaria</taxon>
        <taxon>Atherinomorphae</taxon>
        <taxon>Cyprinodontiformes</taxon>
        <taxon>Nothobranchiidae</taxon>
        <taxon>Nothobranchius</taxon>
    </lineage>
</organism>
<feature type="compositionally biased region" description="Low complexity" evidence="1">
    <location>
        <begin position="312"/>
        <end position="322"/>
    </location>
</feature>
<feature type="compositionally biased region" description="Pro residues" evidence="1">
    <location>
        <begin position="411"/>
        <end position="429"/>
    </location>
</feature>
<evidence type="ECO:0000313" key="3">
    <source>
        <dbReference type="Ensembl" id="ENSNFUP00015032387.1"/>
    </source>
</evidence>
<feature type="compositionally biased region" description="Low complexity" evidence="1">
    <location>
        <begin position="331"/>
        <end position="341"/>
    </location>
</feature>
<keyword evidence="4" id="KW-1185">Reference proteome</keyword>
<name>A0A8C6NXH7_NOTFU</name>
<feature type="region of interest" description="Disordered" evidence="1">
    <location>
        <begin position="405"/>
        <end position="429"/>
    </location>
</feature>
<reference evidence="3" key="2">
    <citation type="submission" date="2025-08" db="UniProtKB">
        <authorList>
            <consortium name="Ensembl"/>
        </authorList>
    </citation>
    <scope>IDENTIFICATION</scope>
</reference>
<dbReference type="PANTHER" id="PTHR23098:SF3">
    <property type="entry name" value="MYB-RELATED TRANSCRIPTION FACTOR, PARTNER OF PROFILIN"/>
    <property type="match status" value="1"/>
</dbReference>
<evidence type="ECO:0000256" key="1">
    <source>
        <dbReference type="SAM" id="MobiDB-lite"/>
    </source>
</evidence>
<feature type="domain" description="Myb/SANT-like DNA-binding" evidence="2">
    <location>
        <begin position="27"/>
        <end position="101"/>
    </location>
</feature>
<dbReference type="PRINTS" id="PR01217">
    <property type="entry name" value="PRICHEXTENSN"/>
</dbReference>
<dbReference type="Ensembl" id="ENSNFUT00015033846.1">
    <property type="protein sequence ID" value="ENSNFUP00015032387.1"/>
    <property type="gene ID" value="ENSNFUG00015015866.1"/>
</dbReference>
<gene>
    <name evidence="3" type="primary">zgc:113149</name>
</gene>
<dbReference type="InterPro" id="IPR028002">
    <property type="entry name" value="Myb_DNA-bind_5"/>
</dbReference>
<feature type="region of interest" description="Disordered" evidence="1">
    <location>
        <begin position="220"/>
        <end position="341"/>
    </location>
</feature>
<proteinExistence type="predicted"/>
<feature type="compositionally biased region" description="Pro residues" evidence="1">
    <location>
        <begin position="258"/>
        <end position="278"/>
    </location>
</feature>
<feature type="compositionally biased region" description="Low complexity" evidence="1">
    <location>
        <begin position="234"/>
        <end position="248"/>
    </location>
</feature>
<dbReference type="Proteomes" id="UP000694548">
    <property type="component" value="Chromosome sgr06"/>
</dbReference>
<feature type="compositionally biased region" description="Pro residues" evidence="1">
    <location>
        <begin position="296"/>
        <end position="311"/>
    </location>
</feature>
<feature type="region of interest" description="Disordered" evidence="1">
    <location>
        <begin position="176"/>
        <end position="207"/>
    </location>
</feature>
<dbReference type="GO" id="GO:0005634">
    <property type="term" value="C:nucleus"/>
    <property type="evidence" value="ECO:0007669"/>
    <property type="project" value="TreeGrafter"/>
</dbReference>
<dbReference type="GeneTree" id="ENSGT00450000040324"/>
<dbReference type="Pfam" id="PF13873">
    <property type="entry name" value="Myb_DNA-bind_5"/>
    <property type="match status" value="1"/>
</dbReference>
<feature type="compositionally biased region" description="Low complexity" evidence="1">
    <location>
        <begin position="285"/>
        <end position="295"/>
    </location>
</feature>
<feature type="compositionally biased region" description="Polar residues" evidence="1">
    <location>
        <begin position="220"/>
        <end position="232"/>
    </location>
</feature>
<reference evidence="3" key="3">
    <citation type="submission" date="2025-09" db="UniProtKB">
        <authorList>
            <consortium name="Ensembl"/>
        </authorList>
    </citation>
    <scope>IDENTIFICATION</scope>
</reference>
<dbReference type="AlphaFoldDB" id="A0A8C6NXH7"/>